<gene>
    <name evidence="1" type="ORF">GCM10008938_47340</name>
</gene>
<name>A0ABQ2DJE6_9DEIO</name>
<keyword evidence="2" id="KW-1185">Reference proteome</keyword>
<sequence>MLNIAIKKEQNRLSIQAVKHPFTFQNQTFTIEGRWGVTEHGQIRGNLSPVYTWQEGKPQHPPAALSRVVLIHFHYWLEAILKAQLHDLPQVREQENGLWWVNSQYQWTVRVHS</sequence>
<reference evidence="2" key="1">
    <citation type="journal article" date="2019" name="Int. J. Syst. Evol. Microbiol.">
        <title>The Global Catalogue of Microorganisms (GCM) 10K type strain sequencing project: providing services to taxonomists for standard genome sequencing and annotation.</title>
        <authorList>
            <consortium name="The Broad Institute Genomics Platform"/>
            <consortium name="The Broad Institute Genome Sequencing Center for Infectious Disease"/>
            <person name="Wu L."/>
            <person name="Ma J."/>
        </authorList>
    </citation>
    <scope>NUCLEOTIDE SEQUENCE [LARGE SCALE GENOMIC DNA]</scope>
    <source>
        <strain evidence="2">JCM 14370</strain>
    </source>
</reference>
<comment type="caution">
    <text evidence="1">The sequence shown here is derived from an EMBL/GenBank/DDBJ whole genome shotgun (WGS) entry which is preliminary data.</text>
</comment>
<organism evidence="1 2">
    <name type="scientific">Deinococcus roseus</name>
    <dbReference type="NCBI Taxonomy" id="392414"/>
    <lineage>
        <taxon>Bacteria</taxon>
        <taxon>Thermotogati</taxon>
        <taxon>Deinococcota</taxon>
        <taxon>Deinococci</taxon>
        <taxon>Deinococcales</taxon>
        <taxon>Deinococcaceae</taxon>
        <taxon>Deinococcus</taxon>
    </lineage>
</organism>
<accession>A0ABQ2DJE6</accession>
<evidence type="ECO:0000313" key="1">
    <source>
        <dbReference type="EMBL" id="GGJ55691.1"/>
    </source>
</evidence>
<proteinExistence type="predicted"/>
<dbReference type="EMBL" id="BMOD01000033">
    <property type="protein sequence ID" value="GGJ55691.1"/>
    <property type="molecule type" value="Genomic_DNA"/>
</dbReference>
<dbReference type="RefSeq" id="WP_189008027.1">
    <property type="nucleotide sequence ID" value="NZ_BMOD01000033.1"/>
</dbReference>
<dbReference type="Proteomes" id="UP000632222">
    <property type="component" value="Unassembled WGS sequence"/>
</dbReference>
<evidence type="ECO:0000313" key="2">
    <source>
        <dbReference type="Proteomes" id="UP000632222"/>
    </source>
</evidence>
<protein>
    <submittedName>
        <fullName evidence="1">Uncharacterized protein</fullName>
    </submittedName>
</protein>